<evidence type="ECO:0000259" key="15">
    <source>
        <dbReference type="PROSITE" id="PS50109"/>
    </source>
</evidence>
<dbReference type="RefSeq" id="WP_058353336.1">
    <property type="nucleotide sequence ID" value="NZ_CABMMD010000173.1"/>
</dbReference>
<evidence type="ECO:0000256" key="1">
    <source>
        <dbReference type="ARBA" id="ARBA00000085"/>
    </source>
</evidence>
<dbReference type="FunFam" id="3.30.565.10:FF:000013">
    <property type="entry name" value="Two-component sensor histidine kinase"/>
    <property type="match status" value="1"/>
</dbReference>
<dbReference type="Proteomes" id="UP000054874">
    <property type="component" value="Unassembled WGS sequence"/>
</dbReference>
<keyword evidence="6" id="KW-0808">Transferase</keyword>
<dbReference type="Pfam" id="PF02518">
    <property type="entry name" value="HATPase_c"/>
    <property type="match status" value="1"/>
</dbReference>
<keyword evidence="10" id="KW-0067">ATP-binding</keyword>
<keyword evidence="7 14" id="KW-0812">Transmembrane</keyword>
<evidence type="ECO:0000313" key="18">
    <source>
        <dbReference type="Proteomes" id="UP000054874"/>
    </source>
</evidence>
<keyword evidence="18" id="KW-1185">Reference proteome</keyword>
<dbReference type="OrthoDB" id="335833at2"/>
<dbReference type="InterPro" id="IPR036097">
    <property type="entry name" value="HisK_dim/P_sf"/>
</dbReference>
<dbReference type="InterPro" id="IPR003661">
    <property type="entry name" value="HisK_dim/P_dom"/>
</dbReference>
<evidence type="ECO:0000256" key="9">
    <source>
        <dbReference type="ARBA" id="ARBA00022777"/>
    </source>
</evidence>
<gene>
    <name evidence="17" type="ORF">ASU35_12990</name>
</gene>
<dbReference type="Pfam" id="PF00672">
    <property type="entry name" value="HAMP"/>
    <property type="match status" value="1"/>
</dbReference>
<comment type="caution">
    <text evidence="17">The sequence shown here is derived from an EMBL/GenBank/DDBJ whole genome shotgun (WGS) entry which is preliminary data.</text>
</comment>
<dbReference type="SMART" id="SM00304">
    <property type="entry name" value="HAMP"/>
    <property type="match status" value="1"/>
</dbReference>
<comment type="subcellular location">
    <subcellularLocation>
        <location evidence="2">Cell membrane</location>
        <topology evidence="2">Multi-pass membrane protein</topology>
    </subcellularLocation>
</comment>
<feature type="transmembrane region" description="Helical" evidence="14">
    <location>
        <begin position="9"/>
        <end position="30"/>
    </location>
</feature>
<accession>A0A0V8QD86</accession>
<evidence type="ECO:0000256" key="8">
    <source>
        <dbReference type="ARBA" id="ARBA00022741"/>
    </source>
</evidence>
<dbReference type="GO" id="GO:0005886">
    <property type="term" value="C:plasma membrane"/>
    <property type="evidence" value="ECO:0007669"/>
    <property type="project" value="UniProtKB-SubCell"/>
</dbReference>
<sequence length="378" mass="42328">MKSFRAKIIIYSLLSLIYTVLTEVAVYTLVKLIASFVLSVSSKPKPAEVFMEKTALSGSMALHPGLTKGAFFVFLVAVAVFVGIVLFILYFLLLSRKMVKYLNQIVEGIRKMSNGNLTTRIEIAEEDEFSMIGNQLNKMADNIIGLMDKERNNEKVKNDLITNVAHDLRTPLTSIIGYLDLVIKNEELEEETKKKYIRIAYDKALRLQSLIGDLFSFTKVSTGEMVLKKTRIDIVKLVEQMVEEFYPSFQENGLEYEFSSDCDSAVIEADGDLMARAFSNLISNAVKYGKDGKVIRIWIHRTQSTVSVSVLNYGEVIPEESLEHIFDRFYRVENSRSVETGGSGLGLAIAKKIAVMHGGSIRAESGVGGTVFEIRLRI</sequence>
<dbReference type="EMBL" id="LNAM01000173">
    <property type="protein sequence ID" value="KSV58442.1"/>
    <property type="molecule type" value="Genomic_DNA"/>
</dbReference>
<dbReference type="CDD" id="cd00075">
    <property type="entry name" value="HATPase"/>
    <property type="match status" value="1"/>
</dbReference>
<evidence type="ECO:0000256" key="2">
    <source>
        <dbReference type="ARBA" id="ARBA00004651"/>
    </source>
</evidence>
<dbReference type="PROSITE" id="PS50885">
    <property type="entry name" value="HAMP"/>
    <property type="match status" value="1"/>
</dbReference>
<dbReference type="FunFam" id="1.10.287.130:FF:000008">
    <property type="entry name" value="Two-component sensor histidine kinase"/>
    <property type="match status" value="1"/>
</dbReference>
<dbReference type="STRING" id="290052.ASU35_12990"/>
<reference evidence="17 18" key="1">
    <citation type="submission" date="2015-11" db="EMBL/GenBank/DDBJ databases">
        <title>Butyribacter intestini gen. nov., sp. nov., a butyric acid-producing bacterium of the family Lachnospiraceae isolated from the human faeces.</title>
        <authorList>
            <person name="Zou Y."/>
            <person name="Xue W."/>
            <person name="Luo G."/>
            <person name="Lv M."/>
        </authorList>
    </citation>
    <scope>NUCLEOTIDE SEQUENCE [LARGE SCALE GENOMIC DNA]</scope>
    <source>
        <strain evidence="17 18">ACET-33324</strain>
    </source>
</reference>
<evidence type="ECO:0000256" key="7">
    <source>
        <dbReference type="ARBA" id="ARBA00022692"/>
    </source>
</evidence>
<evidence type="ECO:0000256" key="14">
    <source>
        <dbReference type="SAM" id="Phobius"/>
    </source>
</evidence>
<dbReference type="Pfam" id="PF00512">
    <property type="entry name" value="HisKA"/>
    <property type="match status" value="1"/>
</dbReference>
<feature type="domain" description="HAMP" evidence="16">
    <location>
        <begin position="96"/>
        <end position="148"/>
    </location>
</feature>
<name>A0A0V8QD86_9FIRM</name>
<dbReference type="InterPro" id="IPR003660">
    <property type="entry name" value="HAMP_dom"/>
</dbReference>
<dbReference type="Gene3D" id="1.10.287.130">
    <property type="match status" value="1"/>
</dbReference>
<evidence type="ECO:0000256" key="12">
    <source>
        <dbReference type="ARBA" id="ARBA00023012"/>
    </source>
</evidence>
<dbReference type="Gene3D" id="6.10.340.10">
    <property type="match status" value="1"/>
</dbReference>
<protein>
    <recommendedName>
        <fullName evidence="3">histidine kinase</fullName>
        <ecNumber evidence="3">2.7.13.3</ecNumber>
    </recommendedName>
</protein>
<dbReference type="PANTHER" id="PTHR45528">
    <property type="entry name" value="SENSOR HISTIDINE KINASE CPXA"/>
    <property type="match status" value="1"/>
</dbReference>
<keyword evidence="8" id="KW-0547">Nucleotide-binding</keyword>
<keyword evidence="4" id="KW-1003">Cell membrane</keyword>
<dbReference type="GO" id="GO:0005524">
    <property type="term" value="F:ATP binding"/>
    <property type="evidence" value="ECO:0007669"/>
    <property type="project" value="UniProtKB-KW"/>
</dbReference>
<dbReference type="PRINTS" id="PR00344">
    <property type="entry name" value="BCTRLSENSOR"/>
</dbReference>
<dbReference type="CDD" id="cd06225">
    <property type="entry name" value="HAMP"/>
    <property type="match status" value="1"/>
</dbReference>
<dbReference type="SMART" id="SM00388">
    <property type="entry name" value="HisKA"/>
    <property type="match status" value="1"/>
</dbReference>
<dbReference type="InterPro" id="IPR003594">
    <property type="entry name" value="HATPase_dom"/>
</dbReference>
<dbReference type="InterPro" id="IPR050398">
    <property type="entry name" value="HssS/ArlS-like"/>
</dbReference>
<keyword evidence="11 14" id="KW-1133">Transmembrane helix</keyword>
<keyword evidence="9" id="KW-0418">Kinase</keyword>
<evidence type="ECO:0000259" key="16">
    <source>
        <dbReference type="PROSITE" id="PS50885"/>
    </source>
</evidence>
<evidence type="ECO:0000256" key="10">
    <source>
        <dbReference type="ARBA" id="ARBA00022840"/>
    </source>
</evidence>
<dbReference type="PROSITE" id="PS50109">
    <property type="entry name" value="HIS_KIN"/>
    <property type="match status" value="1"/>
</dbReference>
<evidence type="ECO:0000256" key="11">
    <source>
        <dbReference type="ARBA" id="ARBA00022989"/>
    </source>
</evidence>
<evidence type="ECO:0000256" key="3">
    <source>
        <dbReference type="ARBA" id="ARBA00012438"/>
    </source>
</evidence>
<dbReference type="SUPFAM" id="SSF55874">
    <property type="entry name" value="ATPase domain of HSP90 chaperone/DNA topoisomerase II/histidine kinase"/>
    <property type="match status" value="1"/>
</dbReference>
<evidence type="ECO:0000256" key="5">
    <source>
        <dbReference type="ARBA" id="ARBA00022553"/>
    </source>
</evidence>
<dbReference type="EC" id="2.7.13.3" evidence="3"/>
<dbReference type="GO" id="GO:0000155">
    <property type="term" value="F:phosphorelay sensor kinase activity"/>
    <property type="evidence" value="ECO:0007669"/>
    <property type="project" value="InterPro"/>
</dbReference>
<keyword evidence="12" id="KW-0902">Two-component regulatory system</keyword>
<evidence type="ECO:0000256" key="13">
    <source>
        <dbReference type="ARBA" id="ARBA00023136"/>
    </source>
</evidence>
<keyword evidence="13 14" id="KW-0472">Membrane</keyword>
<dbReference type="InterPro" id="IPR005467">
    <property type="entry name" value="His_kinase_dom"/>
</dbReference>
<comment type="catalytic activity">
    <reaction evidence="1">
        <text>ATP + protein L-histidine = ADP + protein N-phospho-L-histidine.</text>
        <dbReference type="EC" id="2.7.13.3"/>
    </reaction>
</comment>
<evidence type="ECO:0000256" key="4">
    <source>
        <dbReference type="ARBA" id="ARBA00022475"/>
    </source>
</evidence>
<evidence type="ECO:0000313" key="17">
    <source>
        <dbReference type="EMBL" id="KSV58442.1"/>
    </source>
</evidence>
<dbReference type="CDD" id="cd00082">
    <property type="entry name" value="HisKA"/>
    <property type="match status" value="1"/>
</dbReference>
<dbReference type="InterPro" id="IPR036890">
    <property type="entry name" value="HATPase_C_sf"/>
</dbReference>
<feature type="domain" description="Histidine kinase" evidence="15">
    <location>
        <begin position="163"/>
        <end position="378"/>
    </location>
</feature>
<dbReference type="InterPro" id="IPR004358">
    <property type="entry name" value="Sig_transdc_His_kin-like_C"/>
</dbReference>
<keyword evidence="5" id="KW-0597">Phosphoprotein</keyword>
<dbReference type="AlphaFoldDB" id="A0A0V8QD86"/>
<evidence type="ECO:0000256" key="6">
    <source>
        <dbReference type="ARBA" id="ARBA00022679"/>
    </source>
</evidence>
<dbReference type="SMART" id="SM00387">
    <property type="entry name" value="HATPase_c"/>
    <property type="match status" value="1"/>
</dbReference>
<dbReference type="SUPFAM" id="SSF158472">
    <property type="entry name" value="HAMP domain-like"/>
    <property type="match status" value="1"/>
</dbReference>
<dbReference type="SUPFAM" id="SSF47384">
    <property type="entry name" value="Homodimeric domain of signal transducing histidine kinase"/>
    <property type="match status" value="1"/>
</dbReference>
<dbReference type="Gene3D" id="3.30.565.10">
    <property type="entry name" value="Histidine kinase-like ATPase, C-terminal domain"/>
    <property type="match status" value="1"/>
</dbReference>
<dbReference type="PANTHER" id="PTHR45528:SF1">
    <property type="entry name" value="SENSOR HISTIDINE KINASE CPXA"/>
    <property type="match status" value="1"/>
</dbReference>
<organism evidence="17 18">
    <name type="scientific">Acetivibrio ethanolgignens</name>
    <dbReference type="NCBI Taxonomy" id="290052"/>
    <lineage>
        <taxon>Bacteria</taxon>
        <taxon>Bacillati</taxon>
        <taxon>Bacillota</taxon>
        <taxon>Clostridia</taxon>
        <taxon>Eubacteriales</taxon>
        <taxon>Oscillospiraceae</taxon>
        <taxon>Acetivibrio</taxon>
    </lineage>
</organism>
<feature type="transmembrane region" description="Helical" evidence="14">
    <location>
        <begin position="70"/>
        <end position="93"/>
    </location>
</feature>
<proteinExistence type="predicted"/>